<evidence type="ECO:0000256" key="7">
    <source>
        <dbReference type="ARBA" id="ARBA00023170"/>
    </source>
</evidence>
<protein>
    <recommendedName>
        <fullName evidence="11">Chitin-binding type-2 domain-containing protein</fullName>
    </recommendedName>
</protein>
<accession>A0AAN5IBH2</accession>
<evidence type="ECO:0000256" key="4">
    <source>
        <dbReference type="ARBA" id="ARBA00022989"/>
    </source>
</evidence>
<reference evidence="13" key="1">
    <citation type="submission" date="2022-10" db="EMBL/GenBank/DDBJ databases">
        <title>Genome assembly of Pristionchus species.</title>
        <authorList>
            <person name="Yoshida K."/>
            <person name="Sommer R.J."/>
        </authorList>
    </citation>
    <scope>NUCLEOTIDE SEQUENCE [LARGE SCALE GENOMIC DNA]</scope>
    <source>
        <strain evidence="13">RS5460</strain>
    </source>
</reference>
<keyword evidence="6 9" id="KW-1015">Disulfide bond</keyword>
<dbReference type="PANTHER" id="PTHR22722">
    <property type="entry name" value="LOW-DENSITY LIPOPROTEIN RECEPTOR-RELATED PROTEIN 2-RELATED"/>
    <property type="match status" value="1"/>
</dbReference>
<dbReference type="AlphaFoldDB" id="A0AAN5IBH2"/>
<evidence type="ECO:0000256" key="1">
    <source>
        <dbReference type="ARBA" id="ARBA00004167"/>
    </source>
</evidence>
<dbReference type="GO" id="GO:0008061">
    <property type="term" value="F:chitin binding"/>
    <property type="evidence" value="ECO:0007669"/>
    <property type="project" value="InterPro"/>
</dbReference>
<dbReference type="Pfam" id="PF00057">
    <property type="entry name" value="Ldl_recept_a"/>
    <property type="match status" value="4"/>
</dbReference>
<feature type="domain" description="Chitin-binding type-2" evidence="11">
    <location>
        <begin position="32"/>
        <end position="105"/>
    </location>
</feature>
<comment type="caution">
    <text evidence="12">The sequence shown here is derived from an EMBL/GenBank/DDBJ whole genome shotgun (WGS) entry which is preliminary data.</text>
</comment>
<dbReference type="InterPro" id="IPR023415">
    <property type="entry name" value="LDLR_class-A_CS"/>
</dbReference>
<dbReference type="SMART" id="SM00192">
    <property type="entry name" value="LDLa"/>
    <property type="match status" value="4"/>
</dbReference>
<keyword evidence="4" id="KW-1133">Transmembrane helix</keyword>
<evidence type="ECO:0000259" key="11">
    <source>
        <dbReference type="PROSITE" id="PS50940"/>
    </source>
</evidence>
<keyword evidence="10" id="KW-0732">Signal</keyword>
<comment type="caution">
    <text evidence="9">Lacks conserved residue(s) required for the propagation of feature annotation.</text>
</comment>
<feature type="disulfide bond" evidence="9">
    <location>
        <begin position="169"/>
        <end position="184"/>
    </location>
</feature>
<dbReference type="Proteomes" id="UP001328107">
    <property type="component" value="Unassembled WGS sequence"/>
</dbReference>
<dbReference type="PROSITE" id="PS50068">
    <property type="entry name" value="LDLRA_2"/>
    <property type="match status" value="4"/>
</dbReference>
<gene>
    <name evidence="12" type="ORF">PMAYCL1PPCAC_30178</name>
</gene>
<dbReference type="SMART" id="SM00494">
    <property type="entry name" value="ChtBD2"/>
    <property type="match status" value="1"/>
</dbReference>
<keyword evidence="5" id="KW-0472">Membrane</keyword>
<dbReference type="GO" id="GO:0043235">
    <property type="term" value="C:receptor complex"/>
    <property type="evidence" value="ECO:0007669"/>
    <property type="project" value="TreeGrafter"/>
</dbReference>
<dbReference type="InterPro" id="IPR002172">
    <property type="entry name" value="LDrepeatLR_classA_rpt"/>
</dbReference>
<feature type="disulfide bond" evidence="9">
    <location>
        <begin position="131"/>
        <end position="146"/>
    </location>
</feature>
<dbReference type="PROSITE" id="PS01209">
    <property type="entry name" value="LDLRA_1"/>
    <property type="match status" value="1"/>
</dbReference>
<dbReference type="GO" id="GO:0005041">
    <property type="term" value="F:low-density lipoprotein particle receptor activity"/>
    <property type="evidence" value="ECO:0007669"/>
    <property type="project" value="TreeGrafter"/>
</dbReference>
<dbReference type="PANTHER" id="PTHR22722:SF5">
    <property type="entry name" value="LOW-DENSITY LIPOPROTEIN RECEPTOR-RELATED PROTEIN 1B"/>
    <property type="match status" value="1"/>
</dbReference>
<dbReference type="EMBL" id="BTRK01000006">
    <property type="protein sequence ID" value="GMR59983.1"/>
    <property type="molecule type" value="Genomic_DNA"/>
</dbReference>
<evidence type="ECO:0000256" key="10">
    <source>
        <dbReference type="SAM" id="SignalP"/>
    </source>
</evidence>
<keyword evidence="2" id="KW-0812">Transmembrane</keyword>
<evidence type="ECO:0000313" key="12">
    <source>
        <dbReference type="EMBL" id="GMR59983.1"/>
    </source>
</evidence>
<evidence type="ECO:0000256" key="8">
    <source>
        <dbReference type="ARBA" id="ARBA00023180"/>
    </source>
</evidence>
<dbReference type="SUPFAM" id="SSF57424">
    <property type="entry name" value="LDL receptor-like module"/>
    <property type="match status" value="4"/>
</dbReference>
<comment type="subcellular location">
    <subcellularLocation>
        <location evidence="1">Membrane</location>
        <topology evidence="1">Single-pass membrane protein</topology>
    </subcellularLocation>
</comment>
<keyword evidence="7" id="KW-0675">Receptor</keyword>
<dbReference type="InterPro" id="IPR036055">
    <property type="entry name" value="LDL_receptor-like_sf"/>
</dbReference>
<feature type="signal peptide" evidence="10">
    <location>
        <begin position="1"/>
        <end position="16"/>
    </location>
</feature>
<dbReference type="InterPro" id="IPR051221">
    <property type="entry name" value="LDLR-related"/>
</dbReference>
<dbReference type="GO" id="GO:0005576">
    <property type="term" value="C:extracellular region"/>
    <property type="evidence" value="ECO:0007669"/>
    <property type="project" value="InterPro"/>
</dbReference>
<evidence type="ECO:0000256" key="3">
    <source>
        <dbReference type="ARBA" id="ARBA00022737"/>
    </source>
</evidence>
<keyword evidence="13" id="KW-1185">Reference proteome</keyword>
<name>A0AAN5IBH2_9BILA</name>
<evidence type="ECO:0000256" key="5">
    <source>
        <dbReference type="ARBA" id="ARBA00023136"/>
    </source>
</evidence>
<evidence type="ECO:0000256" key="9">
    <source>
        <dbReference type="PROSITE-ProRule" id="PRU00124"/>
    </source>
</evidence>
<evidence type="ECO:0000256" key="2">
    <source>
        <dbReference type="ARBA" id="ARBA00022692"/>
    </source>
</evidence>
<keyword evidence="8" id="KW-0325">Glycoprotein</keyword>
<dbReference type="PROSITE" id="PS50940">
    <property type="entry name" value="CHIT_BIND_II"/>
    <property type="match status" value="1"/>
</dbReference>
<dbReference type="InterPro" id="IPR002557">
    <property type="entry name" value="Chitin-bd_dom"/>
</dbReference>
<organism evidence="12 13">
    <name type="scientific">Pristionchus mayeri</name>
    <dbReference type="NCBI Taxonomy" id="1317129"/>
    <lineage>
        <taxon>Eukaryota</taxon>
        <taxon>Metazoa</taxon>
        <taxon>Ecdysozoa</taxon>
        <taxon>Nematoda</taxon>
        <taxon>Chromadorea</taxon>
        <taxon>Rhabditida</taxon>
        <taxon>Rhabditina</taxon>
        <taxon>Diplogasteromorpha</taxon>
        <taxon>Diplogasteroidea</taxon>
        <taxon>Neodiplogasteridae</taxon>
        <taxon>Pristionchus</taxon>
    </lineage>
</organism>
<dbReference type="Gene3D" id="4.10.400.10">
    <property type="entry name" value="Low-density Lipoprotein Receptor"/>
    <property type="match status" value="4"/>
</dbReference>
<feature type="disulfide bond" evidence="9">
    <location>
        <begin position="207"/>
        <end position="222"/>
    </location>
</feature>
<dbReference type="PRINTS" id="PR00261">
    <property type="entry name" value="LDLRECEPTOR"/>
</dbReference>
<dbReference type="CDD" id="cd00112">
    <property type="entry name" value="LDLa"/>
    <property type="match status" value="4"/>
</dbReference>
<keyword evidence="3" id="KW-0677">Repeat</keyword>
<proteinExistence type="predicted"/>
<feature type="disulfide bond" evidence="9">
    <location>
        <begin position="246"/>
        <end position="261"/>
    </location>
</feature>
<evidence type="ECO:0000256" key="6">
    <source>
        <dbReference type="ARBA" id="ARBA00023157"/>
    </source>
</evidence>
<feature type="chain" id="PRO_5043003728" description="Chitin-binding type-2 domain-containing protein" evidence="10">
    <location>
        <begin position="17"/>
        <end position="269"/>
    </location>
</feature>
<sequence length="269" mass="29955">MGIFFLFLLFLPCVHSTSIDLLDQSSMGPHDPNYCNNTGLLEGVGLIQSTLGQFLGYECSAEFFHCRWQSDGFRTYKKKCRVGLVYDTLGTQNCNYDYNVKGCKMAKGGACNSTQFTCSMSESCVPLSSRCDGRYDCAMEEDEHNCPMCAAGEFACLISEECVPLERRCNGQTDCNDGSDEWRCDVCGEGQFLCGKSGECVDGTKRCDGERNCPHGEDEILCRVKPVEKLFTCRSRDAQITMHQVCDGRADCPDESDELYCEPPRTPLI</sequence>
<evidence type="ECO:0000313" key="13">
    <source>
        <dbReference type="Proteomes" id="UP001328107"/>
    </source>
</evidence>
<dbReference type="GO" id="GO:0005886">
    <property type="term" value="C:plasma membrane"/>
    <property type="evidence" value="ECO:0007669"/>
    <property type="project" value="TreeGrafter"/>
</dbReference>